<accession>A0A0F9GV32</accession>
<protein>
    <submittedName>
        <fullName evidence="2">Uncharacterized protein</fullName>
    </submittedName>
</protein>
<keyword evidence="1" id="KW-0175">Coiled coil</keyword>
<name>A0A0F9GV32_9ZZZZ</name>
<comment type="caution">
    <text evidence="2">The sequence shown here is derived from an EMBL/GenBank/DDBJ whole genome shotgun (WGS) entry which is preliminary data.</text>
</comment>
<evidence type="ECO:0000256" key="1">
    <source>
        <dbReference type="SAM" id="Coils"/>
    </source>
</evidence>
<reference evidence="2" key="1">
    <citation type="journal article" date="2015" name="Nature">
        <title>Complex archaea that bridge the gap between prokaryotes and eukaryotes.</title>
        <authorList>
            <person name="Spang A."/>
            <person name="Saw J.H."/>
            <person name="Jorgensen S.L."/>
            <person name="Zaremba-Niedzwiedzka K."/>
            <person name="Martijn J."/>
            <person name="Lind A.E."/>
            <person name="van Eijk R."/>
            <person name="Schleper C."/>
            <person name="Guy L."/>
            <person name="Ettema T.J."/>
        </authorList>
    </citation>
    <scope>NUCLEOTIDE SEQUENCE</scope>
</reference>
<dbReference type="AlphaFoldDB" id="A0A0F9GV32"/>
<dbReference type="InterPro" id="IPR011990">
    <property type="entry name" value="TPR-like_helical_dom_sf"/>
</dbReference>
<dbReference type="SUPFAM" id="SSF48452">
    <property type="entry name" value="TPR-like"/>
    <property type="match status" value="1"/>
</dbReference>
<sequence length="208" mass="24103">MTRINSKYFYMFTIAIISLGLFNVGCSYPSKRIDILEEKIGDLTTSIESLKTKTSELNELKLEEKRLNQEYTRLKNKQIAIETTQKSQNNAHNRLEEGLSETRILLQEIKQNLASVEEDKNKMKTQLKELEALSKSTGVETSLTEDLLDKAIKLYRQDKFEEAITKWGEVLAHDPSKLEAKFNIEIAKDKIKEKEIHEELKALLIQRK</sequence>
<gene>
    <name evidence="2" type="ORF">LCGC14_1863740</name>
</gene>
<organism evidence="2">
    <name type="scientific">marine sediment metagenome</name>
    <dbReference type="NCBI Taxonomy" id="412755"/>
    <lineage>
        <taxon>unclassified sequences</taxon>
        <taxon>metagenomes</taxon>
        <taxon>ecological metagenomes</taxon>
    </lineage>
</organism>
<evidence type="ECO:0000313" key="2">
    <source>
        <dbReference type="EMBL" id="KKL94531.1"/>
    </source>
</evidence>
<feature type="coiled-coil region" evidence="1">
    <location>
        <begin position="33"/>
        <end position="136"/>
    </location>
</feature>
<proteinExistence type="predicted"/>
<dbReference type="EMBL" id="LAZR01018901">
    <property type="protein sequence ID" value="KKL94531.1"/>
    <property type="molecule type" value="Genomic_DNA"/>
</dbReference>
<dbReference type="Gene3D" id="1.25.40.10">
    <property type="entry name" value="Tetratricopeptide repeat domain"/>
    <property type="match status" value="1"/>
</dbReference>